<proteinExistence type="predicted"/>
<gene>
    <name evidence="2" type="ORF">GCM10017764_31600</name>
</gene>
<dbReference type="Proteomes" id="UP000620550">
    <property type="component" value="Unassembled WGS sequence"/>
</dbReference>
<dbReference type="PANTHER" id="PTHR41339:SF1">
    <property type="entry name" value="SECRETED PROTEIN"/>
    <property type="match status" value="1"/>
</dbReference>
<evidence type="ECO:0000313" key="2">
    <source>
        <dbReference type="EMBL" id="GHE45984.1"/>
    </source>
</evidence>
<keyword evidence="1" id="KW-0732">Signal</keyword>
<protein>
    <recommendedName>
        <fullName evidence="4">T9SS C-terminal target domain-containing protein</fullName>
    </recommendedName>
</protein>
<dbReference type="InterPro" id="IPR011050">
    <property type="entry name" value="Pectin_lyase_fold/virulence"/>
</dbReference>
<accession>A0ABQ3I1Y0</accession>
<feature type="signal peptide" evidence="1">
    <location>
        <begin position="1"/>
        <end position="29"/>
    </location>
</feature>
<dbReference type="EMBL" id="BNAF01000013">
    <property type="protein sequence ID" value="GHE45984.1"/>
    <property type="molecule type" value="Genomic_DNA"/>
</dbReference>
<dbReference type="SUPFAM" id="SSF51126">
    <property type="entry name" value="Pectin lyase-like"/>
    <property type="match status" value="1"/>
</dbReference>
<organism evidence="2 3">
    <name type="scientific">Sphingobacterium griseoflavum</name>
    <dbReference type="NCBI Taxonomy" id="1474952"/>
    <lineage>
        <taxon>Bacteria</taxon>
        <taxon>Pseudomonadati</taxon>
        <taxon>Bacteroidota</taxon>
        <taxon>Sphingobacteriia</taxon>
        <taxon>Sphingobacteriales</taxon>
        <taxon>Sphingobacteriaceae</taxon>
        <taxon>Sphingobacterium</taxon>
    </lineage>
</organism>
<dbReference type="PROSITE" id="PS51257">
    <property type="entry name" value="PROKAR_LIPOPROTEIN"/>
    <property type="match status" value="1"/>
</dbReference>
<evidence type="ECO:0000313" key="3">
    <source>
        <dbReference type="Proteomes" id="UP000620550"/>
    </source>
</evidence>
<sequence length="486" mass="51893">MKFEFLFNNVGKQAVCALFAAALTFSACSSDSNPEPTTPEDTYVVLSGNIATQTLSARNKYLLSGQVFVRSGQVLTIEPGTIIAGERSSRGTLIIDRGGQIMAEGTATAPIVFTSNQAPGDRDRGDWGGIVLLGRAPVNLENPSVEGITPAAQYGGTSEDDNSGVMSYVRVEFAGIELTPNNETNGITLGAVGRGTTFNHIQVSYGGDDGIEWFGGNVNGDHLIVFGTWDDCFDIDNGFSGNLQFGLSVRYPSYADQSESNGFEWDTDGDNNLARFKTTAVASNFTMIGPAIRTNDVNNSISGNYRYAVDLRRNVAGSIFNSVFVGYPNAIRMNQSSVFPNYVNSSVDNADRGVIANNIFYARTAGVISGSEATAPVASITAYLAANANTVGAGNDFQTAQAYQALGINPDLFFGTGLRVITQYPSTQNFAVTSGTLATGANFDYPKFREANRANEFDTSVAYRGAFGATDWTRGWTEFNPVMAAY</sequence>
<reference evidence="3" key="1">
    <citation type="journal article" date="2019" name="Int. J. Syst. Evol. Microbiol.">
        <title>The Global Catalogue of Microorganisms (GCM) 10K type strain sequencing project: providing services to taxonomists for standard genome sequencing and annotation.</title>
        <authorList>
            <consortium name="The Broad Institute Genomics Platform"/>
            <consortium name="The Broad Institute Genome Sequencing Center for Infectious Disease"/>
            <person name="Wu L."/>
            <person name="Ma J."/>
        </authorList>
    </citation>
    <scope>NUCLEOTIDE SEQUENCE [LARGE SCALE GENOMIC DNA]</scope>
    <source>
        <strain evidence="3">CGMCC 1.12966</strain>
    </source>
</reference>
<evidence type="ECO:0000256" key="1">
    <source>
        <dbReference type="SAM" id="SignalP"/>
    </source>
</evidence>
<keyword evidence="3" id="KW-1185">Reference proteome</keyword>
<name>A0ABQ3I1Y0_9SPHI</name>
<comment type="caution">
    <text evidence="2">The sequence shown here is derived from an EMBL/GenBank/DDBJ whole genome shotgun (WGS) entry which is preliminary data.</text>
</comment>
<evidence type="ECO:0008006" key="4">
    <source>
        <dbReference type="Google" id="ProtNLM"/>
    </source>
</evidence>
<feature type="chain" id="PRO_5045629875" description="T9SS C-terminal target domain-containing protein" evidence="1">
    <location>
        <begin position="30"/>
        <end position="486"/>
    </location>
</feature>
<dbReference type="PANTHER" id="PTHR41339">
    <property type="entry name" value="LIPL48"/>
    <property type="match status" value="1"/>
</dbReference>
<dbReference type="RefSeq" id="WP_189627680.1">
    <property type="nucleotide sequence ID" value="NZ_BNAF01000013.1"/>
</dbReference>